<evidence type="ECO:0000313" key="2">
    <source>
        <dbReference type="EMBL" id="KAA6407797.1"/>
    </source>
</evidence>
<protein>
    <submittedName>
        <fullName evidence="2">Uncharacterized protein</fullName>
    </submittedName>
</protein>
<feature type="compositionally biased region" description="Basic and acidic residues" evidence="1">
    <location>
        <begin position="125"/>
        <end position="143"/>
    </location>
</feature>
<evidence type="ECO:0000256" key="1">
    <source>
        <dbReference type="SAM" id="MobiDB-lite"/>
    </source>
</evidence>
<evidence type="ECO:0000313" key="3">
    <source>
        <dbReference type="Proteomes" id="UP000324767"/>
    </source>
</evidence>
<name>A0A5M8PEL8_9LECA</name>
<reference evidence="2 3" key="1">
    <citation type="submission" date="2019-09" db="EMBL/GenBank/DDBJ databases">
        <title>The hologenome of the rock-dwelling lichen Lasallia pustulata.</title>
        <authorList>
            <person name="Greshake Tzovaras B."/>
            <person name="Segers F."/>
            <person name="Bicker A."/>
            <person name="Dal Grande F."/>
            <person name="Otte J."/>
            <person name="Hankeln T."/>
            <person name="Schmitt I."/>
            <person name="Ebersberger I."/>
        </authorList>
    </citation>
    <scope>NUCLEOTIDE SEQUENCE [LARGE SCALE GENOMIC DNA]</scope>
    <source>
        <strain evidence="2">A1-1</strain>
    </source>
</reference>
<comment type="caution">
    <text evidence="2">The sequence shown here is derived from an EMBL/GenBank/DDBJ whole genome shotgun (WGS) entry which is preliminary data.</text>
</comment>
<accession>A0A5M8PEL8</accession>
<feature type="compositionally biased region" description="Low complexity" evidence="1">
    <location>
        <begin position="192"/>
        <end position="218"/>
    </location>
</feature>
<feature type="compositionally biased region" description="Basic and acidic residues" evidence="1">
    <location>
        <begin position="180"/>
        <end position="190"/>
    </location>
</feature>
<proteinExistence type="predicted"/>
<organism evidence="2 3">
    <name type="scientific">Lasallia pustulata</name>
    <dbReference type="NCBI Taxonomy" id="136370"/>
    <lineage>
        <taxon>Eukaryota</taxon>
        <taxon>Fungi</taxon>
        <taxon>Dikarya</taxon>
        <taxon>Ascomycota</taxon>
        <taxon>Pezizomycotina</taxon>
        <taxon>Lecanoromycetes</taxon>
        <taxon>OSLEUM clade</taxon>
        <taxon>Umbilicariomycetidae</taxon>
        <taxon>Umbilicariales</taxon>
        <taxon>Umbilicariaceae</taxon>
        <taxon>Lasallia</taxon>
    </lineage>
</organism>
<dbReference type="AlphaFoldDB" id="A0A5M8PEL8"/>
<sequence>MVGHSHDVGTRIQALALVEYGVPTKVAAELTGLSIRSINRLKKTAQERGYDPEKSKVLLKEYVADAPRSGRPKTSTFEKKKAVPDRVKKDRYDRGSGGSGDGGGDSTDDASETAAARPATQRQPEPVRGRPRDSGGGDSRDGGGGDSRGTGGSRDDVSEAAAAGPARRQPRDSGGGDSRGSGDGDSRDNASEAAAAARRVRAGAAGPARAEAAGPVRR</sequence>
<feature type="compositionally biased region" description="Gly residues" evidence="1">
    <location>
        <begin position="95"/>
        <end position="105"/>
    </location>
</feature>
<feature type="compositionally biased region" description="Basic and acidic residues" evidence="1">
    <location>
        <begin position="76"/>
        <end position="94"/>
    </location>
</feature>
<dbReference type="Proteomes" id="UP000324767">
    <property type="component" value="Unassembled WGS sequence"/>
</dbReference>
<dbReference type="OrthoDB" id="5415741at2759"/>
<feature type="region of interest" description="Disordered" evidence="1">
    <location>
        <begin position="62"/>
        <end position="218"/>
    </location>
</feature>
<dbReference type="EMBL" id="VXIT01000015">
    <property type="protein sequence ID" value="KAA6407797.1"/>
    <property type="molecule type" value="Genomic_DNA"/>
</dbReference>
<gene>
    <name evidence="2" type="ORF">FRX48_08148</name>
</gene>